<protein>
    <submittedName>
        <fullName evidence="9">Efflux pump roqT</fullName>
    </submittedName>
</protein>
<proteinExistence type="inferred from homology"/>
<feature type="transmembrane region" description="Helical" evidence="7">
    <location>
        <begin position="173"/>
        <end position="192"/>
    </location>
</feature>
<dbReference type="Gene3D" id="1.20.1250.20">
    <property type="entry name" value="MFS general substrate transporter like domains"/>
    <property type="match status" value="1"/>
</dbReference>
<dbReference type="GO" id="GO:0022857">
    <property type="term" value="F:transmembrane transporter activity"/>
    <property type="evidence" value="ECO:0007669"/>
    <property type="project" value="InterPro"/>
</dbReference>
<accession>A0AAV9GFE9</accession>
<feature type="transmembrane region" description="Helical" evidence="7">
    <location>
        <begin position="87"/>
        <end position="107"/>
    </location>
</feature>
<feature type="transmembrane region" description="Helical" evidence="7">
    <location>
        <begin position="318"/>
        <end position="341"/>
    </location>
</feature>
<evidence type="ECO:0000256" key="2">
    <source>
        <dbReference type="ARBA" id="ARBA00007520"/>
    </source>
</evidence>
<comment type="similarity">
    <text evidence="2">Belongs to the major facilitator superfamily. TCR/Tet family.</text>
</comment>
<feature type="transmembrane region" description="Helical" evidence="7">
    <location>
        <begin position="410"/>
        <end position="433"/>
    </location>
</feature>
<evidence type="ECO:0000259" key="8">
    <source>
        <dbReference type="PROSITE" id="PS50850"/>
    </source>
</evidence>
<comment type="caution">
    <text evidence="9">The sequence shown here is derived from an EMBL/GenBank/DDBJ whole genome shotgun (WGS) entry which is preliminary data.</text>
</comment>
<evidence type="ECO:0000256" key="5">
    <source>
        <dbReference type="ARBA" id="ARBA00022989"/>
    </source>
</evidence>
<feature type="transmembrane region" description="Helical" evidence="7">
    <location>
        <begin position="276"/>
        <end position="297"/>
    </location>
</feature>
<sequence length="555" mass="58420">MSTAPTPAASIAPTIEKPLEVSDAEKTGDTLQSSTETGARSIHGFKWVLICVSIFLTAFLYGLDTTIAADVQGPVVEAFGQIEKLSWIGSGFPLGSIAVLLLIGNLLNNFNMKWIYLGGLLMFEVGSAICGAAPNMNALIVGRVLAGIGGSGIYLGALNYFSFLTSPTERGLYIGLCGFHWGVGAVLGPVIGGAFAESSATWRWAFYINLVIGAVVAPIFLFFLPVIHPVQGKSIRSRLVTIDILGHVLVAATWVLFTVAFSFAGIQWPWSDGRSIALIVVFGVLLLATTFQQYFTLLTTIATRAVPAHLLPSRTQTLLLLGTATASATLSVVVYYVPIYFQFVHGDSPIQAALRLLPFIIIVIVTNVIINNFLAKIRYYMPIYLVSGILITLGGSLLVAYLEASTPQSVIYGLTVLVAVGNGLTIQLGYAVSTLTVAPADIGNGLALQNMGQIGAAAVVLVISGQVFQSYAARNLMAALGGQGFTPAEIVSVAAGAQSAVFHMLNGELREAATEAIVSAMRRSFALVVSSGAVMTAAAAGMKREKLFGEDLATA</sequence>
<feature type="transmembrane region" description="Helical" evidence="7">
    <location>
        <begin position="204"/>
        <end position="227"/>
    </location>
</feature>
<reference evidence="9" key="2">
    <citation type="submission" date="2023-05" db="EMBL/GenBank/DDBJ databases">
        <authorList>
            <consortium name="Lawrence Berkeley National Laboratory"/>
            <person name="Steindorff A."/>
            <person name="Hensen N."/>
            <person name="Bonometti L."/>
            <person name="Westerberg I."/>
            <person name="Brannstrom I.O."/>
            <person name="Guillou S."/>
            <person name="Cros-Aarteil S."/>
            <person name="Calhoun S."/>
            <person name="Haridas S."/>
            <person name="Kuo A."/>
            <person name="Mondo S."/>
            <person name="Pangilinan J."/>
            <person name="Riley R."/>
            <person name="Labutti K."/>
            <person name="Andreopoulos B."/>
            <person name="Lipzen A."/>
            <person name="Chen C."/>
            <person name="Yanf M."/>
            <person name="Daum C."/>
            <person name="Ng V."/>
            <person name="Clum A."/>
            <person name="Ohm R."/>
            <person name="Martin F."/>
            <person name="Silar P."/>
            <person name="Natvig D."/>
            <person name="Lalanne C."/>
            <person name="Gautier V."/>
            <person name="Ament-Velasquez S.L."/>
            <person name="Kruys A."/>
            <person name="Hutchinson M.I."/>
            <person name="Powell A.J."/>
            <person name="Barry K."/>
            <person name="Miller A.N."/>
            <person name="Grigoriev I.V."/>
            <person name="Debuchy R."/>
            <person name="Gladieux P."/>
            <person name="Thoren M.H."/>
            <person name="Johannesson H."/>
        </authorList>
    </citation>
    <scope>NUCLEOTIDE SEQUENCE</scope>
    <source>
        <strain evidence="9">PSN243</strain>
    </source>
</reference>
<dbReference type="AlphaFoldDB" id="A0AAV9GFE9"/>
<keyword evidence="3" id="KW-0813">Transport</keyword>
<feature type="transmembrane region" description="Helical" evidence="7">
    <location>
        <begin position="485"/>
        <end position="505"/>
    </location>
</feature>
<dbReference type="PANTHER" id="PTHR23501">
    <property type="entry name" value="MAJOR FACILITATOR SUPERFAMILY"/>
    <property type="match status" value="1"/>
</dbReference>
<evidence type="ECO:0000256" key="3">
    <source>
        <dbReference type="ARBA" id="ARBA00022448"/>
    </source>
</evidence>
<feature type="transmembrane region" description="Helical" evidence="7">
    <location>
        <begin position="454"/>
        <end position="473"/>
    </location>
</feature>
<dbReference type="PANTHER" id="PTHR23501:SF12">
    <property type="entry name" value="MAJOR FACILITATOR SUPERFAMILY (MFS) PROFILE DOMAIN-CONTAINING PROTEIN-RELATED"/>
    <property type="match status" value="1"/>
</dbReference>
<organism evidence="9 10">
    <name type="scientific">Podospora aff. communis PSN243</name>
    <dbReference type="NCBI Taxonomy" id="3040156"/>
    <lineage>
        <taxon>Eukaryota</taxon>
        <taxon>Fungi</taxon>
        <taxon>Dikarya</taxon>
        <taxon>Ascomycota</taxon>
        <taxon>Pezizomycotina</taxon>
        <taxon>Sordariomycetes</taxon>
        <taxon>Sordariomycetidae</taxon>
        <taxon>Sordariales</taxon>
        <taxon>Podosporaceae</taxon>
        <taxon>Podospora</taxon>
    </lineage>
</organism>
<keyword evidence="5 7" id="KW-1133">Transmembrane helix</keyword>
<dbReference type="InterPro" id="IPR036259">
    <property type="entry name" value="MFS_trans_sf"/>
</dbReference>
<dbReference type="Pfam" id="PF07690">
    <property type="entry name" value="MFS_1"/>
    <property type="match status" value="1"/>
</dbReference>
<gene>
    <name evidence="9" type="ORF">QBC34DRAFT_304914</name>
</gene>
<keyword evidence="6 7" id="KW-0472">Membrane</keyword>
<feature type="transmembrane region" description="Helical" evidence="7">
    <location>
        <begin position="140"/>
        <end position="161"/>
    </location>
</feature>
<feature type="transmembrane region" description="Helical" evidence="7">
    <location>
        <begin position="47"/>
        <end position="67"/>
    </location>
</feature>
<dbReference type="InterPro" id="IPR011701">
    <property type="entry name" value="MFS"/>
</dbReference>
<evidence type="ECO:0000256" key="7">
    <source>
        <dbReference type="SAM" id="Phobius"/>
    </source>
</evidence>
<feature type="transmembrane region" description="Helical" evidence="7">
    <location>
        <begin position="381"/>
        <end position="404"/>
    </location>
</feature>
<dbReference type="InterPro" id="IPR020846">
    <property type="entry name" value="MFS_dom"/>
</dbReference>
<feature type="domain" description="Major facilitator superfamily (MFS) profile" evidence="8">
    <location>
        <begin position="50"/>
        <end position="555"/>
    </location>
</feature>
<evidence type="ECO:0000256" key="6">
    <source>
        <dbReference type="ARBA" id="ARBA00023136"/>
    </source>
</evidence>
<evidence type="ECO:0000256" key="4">
    <source>
        <dbReference type="ARBA" id="ARBA00022692"/>
    </source>
</evidence>
<name>A0AAV9GFE9_9PEZI</name>
<keyword evidence="4 7" id="KW-0812">Transmembrane</keyword>
<reference evidence="9" key="1">
    <citation type="journal article" date="2023" name="Mol. Phylogenet. Evol.">
        <title>Genome-scale phylogeny and comparative genomics of the fungal order Sordariales.</title>
        <authorList>
            <person name="Hensen N."/>
            <person name="Bonometti L."/>
            <person name="Westerberg I."/>
            <person name="Brannstrom I.O."/>
            <person name="Guillou S."/>
            <person name="Cros-Aarteil S."/>
            <person name="Calhoun S."/>
            <person name="Haridas S."/>
            <person name="Kuo A."/>
            <person name="Mondo S."/>
            <person name="Pangilinan J."/>
            <person name="Riley R."/>
            <person name="LaButti K."/>
            <person name="Andreopoulos B."/>
            <person name="Lipzen A."/>
            <person name="Chen C."/>
            <person name="Yan M."/>
            <person name="Daum C."/>
            <person name="Ng V."/>
            <person name="Clum A."/>
            <person name="Steindorff A."/>
            <person name="Ohm R.A."/>
            <person name="Martin F."/>
            <person name="Silar P."/>
            <person name="Natvig D.O."/>
            <person name="Lalanne C."/>
            <person name="Gautier V."/>
            <person name="Ament-Velasquez S.L."/>
            <person name="Kruys A."/>
            <person name="Hutchinson M.I."/>
            <person name="Powell A.J."/>
            <person name="Barry K."/>
            <person name="Miller A.N."/>
            <person name="Grigoriev I.V."/>
            <person name="Debuchy R."/>
            <person name="Gladieux P."/>
            <person name="Hiltunen Thoren M."/>
            <person name="Johannesson H."/>
        </authorList>
    </citation>
    <scope>NUCLEOTIDE SEQUENCE</scope>
    <source>
        <strain evidence="9">PSN243</strain>
    </source>
</reference>
<evidence type="ECO:0000256" key="1">
    <source>
        <dbReference type="ARBA" id="ARBA00004141"/>
    </source>
</evidence>
<feature type="transmembrane region" description="Helical" evidence="7">
    <location>
        <begin position="525"/>
        <end position="542"/>
    </location>
</feature>
<evidence type="ECO:0000313" key="9">
    <source>
        <dbReference type="EMBL" id="KAK4446595.1"/>
    </source>
</evidence>
<keyword evidence="10" id="KW-1185">Reference proteome</keyword>
<dbReference type="GO" id="GO:0005886">
    <property type="term" value="C:plasma membrane"/>
    <property type="evidence" value="ECO:0007669"/>
    <property type="project" value="TreeGrafter"/>
</dbReference>
<dbReference type="PROSITE" id="PS50850">
    <property type="entry name" value="MFS"/>
    <property type="match status" value="1"/>
</dbReference>
<dbReference type="Proteomes" id="UP001321760">
    <property type="component" value="Unassembled WGS sequence"/>
</dbReference>
<dbReference type="FunFam" id="1.20.1250.20:FF:000429">
    <property type="entry name" value="MFS drug efflux transporter, putative"/>
    <property type="match status" value="1"/>
</dbReference>
<feature type="transmembrane region" description="Helical" evidence="7">
    <location>
        <begin position="114"/>
        <end position="134"/>
    </location>
</feature>
<dbReference type="EMBL" id="MU865956">
    <property type="protein sequence ID" value="KAK4446595.1"/>
    <property type="molecule type" value="Genomic_DNA"/>
</dbReference>
<evidence type="ECO:0000313" key="10">
    <source>
        <dbReference type="Proteomes" id="UP001321760"/>
    </source>
</evidence>
<dbReference type="SUPFAM" id="SSF103473">
    <property type="entry name" value="MFS general substrate transporter"/>
    <property type="match status" value="1"/>
</dbReference>
<feature type="transmembrane region" description="Helical" evidence="7">
    <location>
        <begin position="239"/>
        <end position="264"/>
    </location>
</feature>
<comment type="subcellular location">
    <subcellularLocation>
        <location evidence="1">Membrane</location>
        <topology evidence="1">Multi-pass membrane protein</topology>
    </subcellularLocation>
</comment>
<feature type="transmembrane region" description="Helical" evidence="7">
    <location>
        <begin position="353"/>
        <end position="374"/>
    </location>
</feature>